<sequence>MNKVIELLRQGHIDQAIEDLLAFNNKTDGKIASAASNNLALINLV</sequence>
<evidence type="ECO:0000313" key="2">
    <source>
        <dbReference type="WBParaSite" id="MhA1_Contig1998.frz3.gene6"/>
    </source>
</evidence>
<organism evidence="1 2">
    <name type="scientific">Meloidogyne hapla</name>
    <name type="common">Root-knot nematode worm</name>
    <dbReference type="NCBI Taxonomy" id="6305"/>
    <lineage>
        <taxon>Eukaryota</taxon>
        <taxon>Metazoa</taxon>
        <taxon>Ecdysozoa</taxon>
        <taxon>Nematoda</taxon>
        <taxon>Chromadorea</taxon>
        <taxon>Rhabditida</taxon>
        <taxon>Tylenchina</taxon>
        <taxon>Tylenchomorpha</taxon>
        <taxon>Tylenchoidea</taxon>
        <taxon>Meloidogynidae</taxon>
        <taxon>Meloidogyninae</taxon>
        <taxon>Meloidogyne</taxon>
    </lineage>
</organism>
<dbReference type="AlphaFoldDB" id="A0A1I8BCM2"/>
<dbReference type="WBParaSite" id="MhA1_Contig1998.frz3.gene6">
    <property type="protein sequence ID" value="MhA1_Contig1998.frz3.gene6"/>
    <property type="gene ID" value="MhA1_Contig1998.frz3.gene6"/>
</dbReference>
<evidence type="ECO:0000313" key="1">
    <source>
        <dbReference type="Proteomes" id="UP000095281"/>
    </source>
</evidence>
<name>A0A1I8BCM2_MELHA</name>
<dbReference type="Proteomes" id="UP000095281">
    <property type="component" value="Unplaced"/>
</dbReference>
<keyword evidence="1" id="KW-1185">Reference proteome</keyword>
<protein>
    <submittedName>
        <fullName evidence="2">UBA domain-containing protein</fullName>
    </submittedName>
</protein>
<accession>A0A1I8BCM2</accession>
<reference evidence="2" key="1">
    <citation type="submission" date="2016-11" db="UniProtKB">
        <authorList>
            <consortium name="WormBaseParasite"/>
        </authorList>
    </citation>
    <scope>IDENTIFICATION</scope>
</reference>
<proteinExistence type="predicted"/>